<dbReference type="OrthoDB" id="9805821at2"/>
<keyword evidence="11" id="KW-1185">Reference proteome</keyword>
<evidence type="ECO:0000256" key="3">
    <source>
        <dbReference type="ARBA" id="ARBA00012744"/>
    </source>
</evidence>
<dbReference type="GO" id="GO:0009251">
    <property type="term" value="P:glucan catabolic process"/>
    <property type="evidence" value="ECO:0007669"/>
    <property type="project" value="TreeGrafter"/>
</dbReference>
<organism evidence="10 11">
    <name type="scientific">Hymenobacter jeollabukensis</name>
    <dbReference type="NCBI Taxonomy" id="2025313"/>
    <lineage>
        <taxon>Bacteria</taxon>
        <taxon>Pseudomonadati</taxon>
        <taxon>Bacteroidota</taxon>
        <taxon>Cytophagia</taxon>
        <taxon>Cytophagales</taxon>
        <taxon>Hymenobacteraceae</taxon>
        <taxon>Hymenobacter</taxon>
    </lineage>
</organism>
<evidence type="ECO:0000256" key="1">
    <source>
        <dbReference type="ARBA" id="ARBA00000448"/>
    </source>
</evidence>
<accession>A0A5R8WTK8</accession>
<dbReference type="InterPro" id="IPR036881">
    <property type="entry name" value="Glyco_hydro_3_C_sf"/>
</dbReference>
<dbReference type="Pfam" id="PF01915">
    <property type="entry name" value="Glyco_hydro_3_C"/>
    <property type="match status" value="1"/>
</dbReference>
<dbReference type="InterPro" id="IPR051915">
    <property type="entry name" value="Cellulose_Degrad_GH3"/>
</dbReference>
<proteinExistence type="inferred from homology"/>
<dbReference type="InterPro" id="IPR036962">
    <property type="entry name" value="Glyco_hydro_3_N_sf"/>
</dbReference>
<dbReference type="GO" id="GO:0008422">
    <property type="term" value="F:beta-glucosidase activity"/>
    <property type="evidence" value="ECO:0007669"/>
    <property type="project" value="UniProtKB-EC"/>
</dbReference>
<dbReference type="PRINTS" id="PR00133">
    <property type="entry name" value="GLHYDRLASE3"/>
</dbReference>
<dbReference type="Proteomes" id="UP000305517">
    <property type="component" value="Unassembled WGS sequence"/>
</dbReference>
<evidence type="ECO:0000256" key="6">
    <source>
        <dbReference type="ARBA" id="ARBA00023295"/>
    </source>
</evidence>
<dbReference type="RefSeq" id="WP_138076964.1">
    <property type="nucleotide sequence ID" value="NZ_VAJM01000003.1"/>
</dbReference>
<dbReference type="Gene3D" id="3.20.20.300">
    <property type="entry name" value="Glycoside hydrolase, family 3, N-terminal domain"/>
    <property type="match status" value="1"/>
</dbReference>
<dbReference type="EC" id="3.2.1.21" evidence="3"/>
<comment type="catalytic activity">
    <reaction evidence="1">
        <text>Hydrolysis of terminal, non-reducing beta-D-glucosyl residues with release of beta-D-glucose.</text>
        <dbReference type="EC" id="3.2.1.21"/>
    </reaction>
</comment>
<dbReference type="InterPro" id="IPR002772">
    <property type="entry name" value="Glyco_hydro_3_C"/>
</dbReference>
<dbReference type="SUPFAM" id="SSF52279">
    <property type="entry name" value="Beta-D-glucan exohydrolase, C-terminal domain"/>
    <property type="match status" value="1"/>
</dbReference>
<feature type="domain" description="Fibronectin type III-like" evidence="9">
    <location>
        <begin position="681"/>
        <end position="750"/>
    </location>
</feature>
<keyword evidence="5 7" id="KW-0378">Hydrolase</keyword>
<feature type="chain" id="PRO_5024427919" description="beta-glucosidase" evidence="8">
    <location>
        <begin position="24"/>
        <end position="762"/>
    </location>
</feature>
<dbReference type="FunFam" id="3.20.20.300:FF:000005">
    <property type="entry name" value="Periplasmic beta-glucosidase"/>
    <property type="match status" value="1"/>
</dbReference>
<dbReference type="EMBL" id="VAJM01000003">
    <property type="protein sequence ID" value="TLM94168.1"/>
    <property type="molecule type" value="Genomic_DNA"/>
</dbReference>
<dbReference type="SUPFAM" id="SSF51445">
    <property type="entry name" value="(Trans)glycosidases"/>
    <property type="match status" value="1"/>
</dbReference>
<sequence>MRVPRYHHLLLGLLLAATPAALAQKTKIKVKKAAASAASALPQVSAADIEQRITALLGQMTLEEKIGQLNQYSGREVTGPASNRKNDLLNSIRAGQVGSMLNVKGVADTRLIQAEALKSRLKIPLLFSLDVIHGYQTVFPIPLGEAASWDLAAIRESAHVAAREAAASGIHWTFAPMVDVGRDPRWGRVMEGAGEDTYLGSQIARARVLGFQGEKLGGTDAIMACAKHFAAYGAAVAGREYNVVDVSEQQLWQVYLPPFKAAADAGVATFMNSFNTLNGIPATGSRYLQRDILKGQWQYPGFVVSDWGSIGEMVPWGYATDKADAARKALAAGSDMDMESDAYHTTLAQSVKDGKADQALLDDAVRRILRKKFELGLFDDPYRFSDEKREKQVLNDPQHRVAARDIARKSVVLLKNDNHALPLAQPRSIALIGPLAKAKRDLAGSWVVLADTAQITSVHEGLTKRAGKNTQVRYAKGCEVQGDSRAGFAAAVEAAKASDVVVLCVGETWDMSGEAKSRTDIGLPGVQTELFQVLKATGKPVVVILMAGRPLVFNQIADQADAILYGWWPGSEGGHALADVLFGDYNPAGKLPSTFPRSLGQVPISYQLYNTGRPVTKPGDIRYKSAYIDSPNTPRYAFGHGLSYTSFKYDGLKLSQPTMAAGQTVQLQCTVTNTGKVAGEEVVQLYLRDLVASVARPLKELKDFQKISLKPGETKTLTFTIDQDKLAFYNAKLEWVAEPGDFQLMIGSASDDIRLESKLTLQ</sequence>
<evidence type="ECO:0000256" key="2">
    <source>
        <dbReference type="ARBA" id="ARBA00005336"/>
    </source>
</evidence>
<dbReference type="PROSITE" id="PS00775">
    <property type="entry name" value="GLYCOSYL_HYDROL_F3"/>
    <property type="match status" value="1"/>
</dbReference>
<dbReference type="PANTHER" id="PTHR30620:SF16">
    <property type="entry name" value="LYSOSOMAL BETA GLUCOSIDASE"/>
    <property type="match status" value="1"/>
</dbReference>
<evidence type="ECO:0000313" key="10">
    <source>
        <dbReference type="EMBL" id="TLM94168.1"/>
    </source>
</evidence>
<dbReference type="AlphaFoldDB" id="A0A5R8WTK8"/>
<evidence type="ECO:0000256" key="4">
    <source>
        <dbReference type="ARBA" id="ARBA00022729"/>
    </source>
</evidence>
<dbReference type="Gene3D" id="3.40.50.1700">
    <property type="entry name" value="Glycoside hydrolase family 3 C-terminal domain"/>
    <property type="match status" value="1"/>
</dbReference>
<dbReference type="InterPro" id="IPR026891">
    <property type="entry name" value="Fn3-like"/>
</dbReference>
<dbReference type="FunFam" id="2.60.40.10:FF:000495">
    <property type="entry name" value="Periplasmic beta-glucosidase"/>
    <property type="match status" value="1"/>
</dbReference>
<dbReference type="PANTHER" id="PTHR30620">
    <property type="entry name" value="PERIPLASMIC BETA-GLUCOSIDASE-RELATED"/>
    <property type="match status" value="1"/>
</dbReference>
<feature type="signal peptide" evidence="8">
    <location>
        <begin position="1"/>
        <end position="23"/>
    </location>
</feature>
<keyword evidence="6 7" id="KW-0326">Glycosidase</keyword>
<dbReference type="InterPro" id="IPR013783">
    <property type="entry name" value="Ig-like_fold"/>
</dbReference>
<dbReference type="FunFam" id="3.40.50.1700:FF:000009">
    <property type="entry name" value="Periplasmic beta-glucosidase"/>
    <property type="match status" value="1"/>
</dbReference>
<dbReference type="InterPro" id="IPR017853">
    <property type="entry name" value="GH"/>
</dbReference>
<dbReference type="InterPro" id="IPR019800">
    <property type="entry name" value="Glyco_hydro_3_AS"/>
</dbReference>
<protein>
    <recommendedName>
        <fullName evidence="3">beta-glucosidase</fullName>
        <ecNumber evidence="3">3.2.1.21</ecNumber>
    </recommendedName>
</protein>
<dbReference type="Gene3D" id="2.60.40.10">
    <property type="entry name" value="Immunoglobulins"/>
    <property type="match status" value="1"/>
</dbReference>
<gene>
    <name evidence="10" type="primary">bglX</name>
    <name evidence="10" type="ORF">FDY95_09120</name>
</gene>
<reference evidence="10 11" key="1">
    <citation type="submission" date="2019-05" db="EMBL/GenBank/DDBJ databases">
        <title>Hymenobacter edaphi sp. nov., isolated from abandoned arsenic-contaminated farmland soil.</title>
        <authorList>
            <person name="Nie L."/>
        </authorList>
    </citation>
    <scope>NUCLEOTIDE SEQUENCE [LARGE SCALE GENOMIC DNA]</scope>
    <source>
        <strain evidence="10 11">1-3-3-8</strain>
    </source>
</reference>
<evidence type="ECO:0000256" key="7">
    <source>
        <dbReference type="RuleBase" id="RU361161"/>
    </source>
</evidence>
<dbReference type="Pfam" id="PF14310">
    <property type="entry name" value="Fn3-like"/>
    <property type="match status" value="1"/>
</dbReference>
<comment type="similarity">
    <text evidence="2 7">Belongs to the glycosyl hydrolase 3 family.</text>
</comment>
<dbReference type="NCBIfam" id="NF011678">
    <property type="entry name" value="PRK15098.1"/>
    <property type="match status" value="1"/>
</dbReference>
<evidence type="ECO:0000256" key="8">
    <source>
        <dbReference type="SAM" id="SignalP"/>
    </source>
</evidence>
<keyword evidence="4 8" id="KW-0732">Signal</keyword>
<comment type="caution">
    <text evidence="10">The sequence shown here is derived from an EMBL/GenBank/DDBJ whole genome shotgun (WGS) entry which is preliminary data.</text>
</comment>
<evidence type="ECO:0000313" key="11">
    <source>
        <dbReference type="Proteomes" id="UP000305517"/>
    </source>
</evidence>
<dbReference type="Pfam" id="PF00933">
    <property type="entry name" value="Glyco_hydro_3"/>
    <property type="match status" value="1"/>
</dbReference>
<dbReference type="InterPro" id="IPR001764">
    <property type="entry name" value="Glyco_hydro_3_N"/>
</dbReference>
<dbReference type="SMART" id="SM01217">
    <property type="entry name" value="Fn3_like"/>
    <property type="match status" value="1"/>
</dbReference>
<evidence type="ECO:0000259" key="9">
    <source>
        <dbReference type="SMART" id="SM01217"/>
    </source>
</evidence>
<evidence type="ECO:0000256" key="5">
    <source>
        <dbReference type="ARBA" id="ARBA00022801"/>
    </source>
</evidence>
<name>A0A5R8WTK8_9BACT</name>